<evidence type="ECO:0000313" key="2">
    <source>
        <dbReference type="EMBL" id="KDQ56558.1"/>
    </source>
</evidence>
<organism evidence="2 3">
    <name type="scientific">Jaapia argillacea MUCL 33604</name>
    <dbReference type="NCBI Taxonomy" id="933084"/>
    <lineage>
        <taxon>Eukaryota</taxon>
        <taxon>Fungi</taxon>
        <taxon>Dikarya</taxon>
        <taxon>Basidiomycota</taxon>
        <taxon>Agaricomycotina</taxon>
        <taxon>Agaricomycetes</taxon>
        <taxon>Agaricomycetidae</taxon>
        <taxon>Jaapiales</taxon>
        <taxon>Jaapiaceae</taxon>
        <taxon>Jaapia</taxon>
    </lineage>
</organism>
<dbReference type="EMBL" id="KL197721">
    <property type="protein sequence ID" value="KDQ56558.1"/>
    <property type="molecule type" value="Genomic_DNA"/>
</dbReference>
<keyword evidence="1" id="KW-0732">Signal</keyword>
<sequence>MFVKIVALLLLPLLILGGRTSATPIVPRVGVMTESDGALPLSMNLLPKPNISYESHARSLGVLGKRELPFLVLCDSSDCAFDCTAIKLDTLELGTCYSIDYGYGSGGIVVPSGESFDGAVLLGIDCPADAQIPAVNKCYNFVGHVFTLE</sequence>
<reference evidence="3" key="1">
    <citation type="journal article" date="2014" name="Proc. Natl. Acad. Sci. U.S.A.">
        <title>Extensive sampling of basidiomycete genomes demonstrates inadequacy of the white-rot/brown-rot paradigm for wood decay fungi.</title>
        <authorList>
            <person name="Riley R."/>
            <person name="Salamov A.A."/>
            <person name="Brown D.W."/>
            <person name="Nagy L.G."/>
            <person name="Floudas D."/>
            <person name="Held B.W."/>
            <person name="Levasseur A."/>
            <person name="Lombard V."/>
            <person name="Morin E."/>
            <person name="Otillar R."/>
            <person name="Lindquist E.A."/>
            <person name="Sun H."/>
            <person name="LaButti K.M."/>
            <person name="Schmutz J."/>
            <person name="Jabbour D."/>
            <person name="Luo H."/>
            <person name="Baker S.E."/>
            <person name="Pisabarro A.G."/>
            <person name="Walton J.D."/>
            <person name="Blanchette R.A."/>
            <person name="Henrissat B."/>
            <person name="Martin F."/>
            <person name="Cullen D."/>
            <person name="Hibbett D.S."/>
            <person name="Grigoriev I.V."/>
        </authorList>
    </citation>
    <scope>NUCLEOTIDE SEQUENCE [LARGE SCALE GENOMIC DNA]</scope>
    <source>
        <strain evidence="3">MUCL 33604</strain>
    </source>
</reference>
<evidence type="ECO:0000256" key="1">
    <source>
        <dbReference type="SAM" id="SignalP"/>
    </source>
</evidence>
<name>A0A067PP31_9AGAM</name>
<accession>A0A067PP31</accession>
<keyword evidence="3" id="KW-1185">Reference proteome</keyword>
<dbReference type="HOGENOM" id="CLU_1731717_0_0_1"/>
<gene>
    <name evidence="2" type="ORF">JAAARDRAFT_36045</name>
</gene>
<evidence type="ECO:0000313" key="3">
    <source>
        <dbReference type="Proteomes" id="UP000027265"/>
    </source>
</evidence>
<feature type="signal peptide" evidence="1">
    <location>
        <begin position="1"/>
        <end position="22"/>
    </location>
</feature>
<proteinExistence type="predicted"/>
<dbReference type="Proteomes" id="UP000027265">
    <property type="component" value="Unassembled WGS sequence"/>
</dbReference>
<feature type="chain" id="PRO_5001643351" evidence="1">
    <location>
        <begin position="23"/>
        <end position="149"/>
    </location>
</feature>
<dbReference type="AlphaFoldDB" id="A0A067PP31"/>
<protein>
    <submittedName>
        <fullName evidence="2">Uncharacterized protein</fullName>
    </submittedName>
</protein>
<dbReference type="InParanoid" id="A0A067PP31"/>